<accession>A0ABW5J5U9</accession>
<keyword evidence="3" id="KW-1185">Reference proteome</keyword>
<comment type="caution">
    <text evidence="2">The sequence shown here is derived from an EMBL/GenBank/DDBJ whole genome shotgun (WGS) entry which is preliminary data.</text>
</comment>
<dbReference type="InterPro" id="IPR011042">
    <property type="entry name" value="6-blade_b-propeller_TolB-like"/>
</dbReference>
<dbReference type="SUPFAM" id="SSF82171">
    <property type="entry name" value="DPP6 N-terminal domain-like"/>
    <property type="match status" value="1"/>
</dbReference>
<dbReference type="Proteomes" id="UP001597510">
    <property type="component" value="Unassembled WGS sequence"/>
</dbReference>
<dbReference type="PANTHER" id="PTHR36842:SF1">
    <property type="entry name" value="PROTEIN TOLB"/>
    <property type="match status" value="1"/>
</dbReference>
<dbReference type="EMBL" id="JBHULC010000008">
    <property type="protein sequence ID" value="MFD2520918.1"/>
    <property type="molecule type" value="Genomic_DNA"/>
</dbReference>
<proteinExistence type="predicted"/>
<protein>
    <recommendedName>
        <fullName evidence="4">Bacterial surface antigen (D15) domain-containing protein</fullName>
    </recommendedName>
</protein>
<name>A0ABW5J5U9_9BACT</name>
<keyword evidence="1" id="KW-0732">Signal</keyword>
<evidence type="ECO:0000313" key="3">
    <source>
        <dbReference type="Proteomes" id="UP001597510"/>
    </source>
</evidence>
<evidence type="ECO:0008006" key="4">
    <source>
        <dbReference type="Google" id="ProtNLM"/>
    </source>
</evidence>
<reference evidence="3" key="1">
    <citation type="journal article" date="2019" name="Int. J. Syst. Evol. Microbiol.">
        <title>The Global Catalogue of Microorganisms (GCM) 10K type strain sequencing project: providing services to taxonomists for standard genome sequencing and annotation.</title>
        <authorList>
            <consortium name="The Broad Institute Genomics Platform"/>
            <consortium name="The Broad Institute Genome Sequencing Center for Infectious Disease"/>
            <person name="Wu L."/>
            <person name="Ma J."/>
        </authorList>
    </citation>
    <scope>NUCLEOTIDE SEQUENCE [LARGE SCALE GENOMIC DNA]</scope>
    <source>
        <strain evidence="3">KCTC 52344</strain>
    </source>
</reference>
<gene>
    <name evidence="2" type="ORF">ACFSR2_08495</name>
</gene>
<dbReference type="PANTHER" id="PTHR36842">
    <property type="entry name" value="PROTEIN TOLB HOMOLOG"/>
    <property type="match status" value="1"/>
</dbReference>
<feature type="chain" id="PRO_5045851671" description="Bacterial surface antigen (D15) domain-containing protein" evidence="1">
    <location>
        <begin position="21"/>
        <end position="942"/>
    </location>
</feature>
<evidence type="ECO:0000256" key="1">
    <source>
        <dbReference type="SAM" id="SignalP"/>
    </source>
</evidence>
<organism evidence="2 3">
    <name type="scientific">Emticicia soli</name>
    <dbReference type="NCBI Taxonomy" id="2027878"/>
    <lineage>
        <taxon>Bacteria</taxon>
        <taxon>Pseudomonadati</taxon>
        <taxon>Bacteroidota</taxon>
        <taxon>Cytophagia</taxon>
        <taxon>Cytophagales</taxon>
        <taxon>Leadbetterellaceae</taxon>
        <taxon>Emticicia</taxon>
    </lineage>
</organism>
<sequence length="942" mass="105988">MKLKQLLFASLLFTGFQLKAQIGPQPSSVKWKYVENDKVKVIFPENNQAEATRIADLVTYINKNATVSVGTKSKKLDILLNTNNAQGNGYVALSPYRSEFYATGFQDFNDLGSMDWLDALAIHEYRHALQYTNANRGFTKFLYLLQGQAGWGLGVNFSVPDWYFEGDAVLAETVLSDAGRGRTPSFFDEQRALLLSNKNYTYLQARNGSYKKLLPNHYPLGYAILNYGRNHFGPEMWPKVLADAGRYRTILYPFAGALRRHTGIGVNKMYKLAYKEMKENWENELKTLELTPTTAVTPLPKRTVTNYTFPHWLDDGSLLYIKSSFKQISGLYRIKDGRQEFITSIGLATENYLGVNKNKVSWTEMRKDARRDAVIYSVIMSYDLQTGHKTEVTQKSKFFSPQFSSSGDRIVAVKADEEISNEICIISPNNGSIISSIPNPENDFISYPKWTNDDASIVYLAKRKSKIALLKYDLSSKQTTELTPWTTHVISGISVSDKRVIFGASFSGINNIYAVNLNGDKQISQLSSVRIGATLPAISKDEKKLAMVEMTAMGRQLTQLEVKSTAPINLTEPVTMERFHVKTTDIEHNIQNEATGNDYEVKNYKGLLRGVKLHSWNFGSSDSRNINLSVQLGNILNDFSGIIGARYNYNEKKVRFSGGFDYGKFFLPLSFRASTGDRANAVFLAPDFLGTLSYKQNDVSVGLSLPLSWIKGNYTTSFRLASTFSHINTSAYKIQDTPQNYSLNFNAVQVGLNFSNIRRKARQNLVNKWSQNASLSYQKSITDGISAERLMGAVGFTTAGFGKNHGIEVAFRGKKEFLNNNYLFEDQFLHARGYAAAPGDLETVISTTYSLPLFNIDRGLLGLFFINRARANVFYDYGRIERNFINFSTLQRSYGGELIFDIKLFNTVGPLGFGLRNSVLLDTDPLNPTSKQRFEFFVASNL</sequence>
<dbReference type="RefSeq" id="WP_340235080.1">
    <property type="nucleotide sequence ID" value="NZ_JBBEWC010000003.1"/>
</dbReference>
<evidence type="ECO:0000313" key="2">
    <source>
        <dbReference type="EMBL" id="MFD2520918.1"/>
    </source>
</evidence>
<feature type="signal peptide" evidence="1">
    <location>
        <begin position="1"/>
        <end position="20"/>
    </location>
</feature>
<dbReference type="Gene3D" id="2.120.10.30">
    <property type="entry name" value="TolB, C-terminal domain"/>
    <property type="match status" value="1"/>
</dbReference>